<dbReference type="GO" id="GO:0000155">
    <property type="term" value="F:phosphorelay sensor kinase activity"/>
    <property type="evidence" value="ECO:0007669"/>
    <property type="project" value="InterPro"/>
</dbReference>
<evidence type="ECO:0000256" key="1">
    <source>
        <dbReference type="ARBA" id="ARBA00000085"/>
    </source>
</evidence>
<evidence type="ECO:0000256" key="9">
    <source>
        <dbReference type="SAM" id="Phobius"/>
    </source>
</evidence>
<keyword evidence="9" id="KW-0812">Transmembrane</keyword>
<dbReference type="Gene3D" id="1.20.5.1930">
    <property type="match status" value="1"/>
</dbReference>
<evidence type="ECO:0000259" key="10">
    <source>
        <dbReference type="Pfam" id="PF07730"/>
    </source>
</evidence>
<dbReference type="InterPro" id="IPR036890">
    <property type="entry name" value="HATPase_C_sf"/>
</dbReference>
<dbReference type="Gene3D" id="3.30.565.10">
    <property type="entry name" value="Histidine kinase-like ATPase, C-terminal domain"/>
    <property type="match status" value="1"/>
</dbReference>
<dbReference type="InterPro" id="IPR050482">
    <property type="entry name" value="Sensor_HK_TwoCompSys"/>
</dbReference>
<proteinExistence type="predicted"/>
<dbReference type="GO" id="GO:0016020">
    <property type="term" value="C:membrane"/>
    <property type="evidence" value="ECO:0007669"/>
    <property type="project" value="InterPro"/>
</dbReference>
<evidence type="ECO:0000313" key="13">
    <source>
        <dbReference type="Proteomes" id="UP000198210"/>
    </source>
</evidence>
<keyword evidence="13" id="KW-1185">Reference proteome</keyword>
<evidence type="ECO:0000256" key="7">
    <source>
        <dbReference type="ARBA" id="ARBA00022840"/>
    </source>
</evidence>
<dbReference type="PANTHER" id="PTHR24421">
    <property type="entry name" value="NITRATE/NITRITE SENSOR PROTEIN NARX-RELATED"/>
    <property type="match status" value="1"/>
</dbReference>
<dbReference type="SUPFAM" id="SSF55874">
    <property type="entry name" value="ATPase domain of HSP90 chaperone/DNA topoisomerase II/histidine kinase"/>
    <property type="match status" value="1"/>
</dbReference>
<dbReference type="RefSeq" id="WP_231926832.1">
    <property type="nucleotide sequence ID" value="NZ_JBHLYF010000006.1"/>
</dbReference>
<keyword evidence="9" id="KW-1133">Transmembrane helix</keyword>
<sequence>MTSDTTLLRAVTRPRFLVSAWPWRGIAYTATTAVAAGLLWLLLALPLTPLVVAVQVLRTHPSSPDGEALRTGSHLFAAAVLGVVGVALLAFVGPRLALAVREVERWRLRLADPAPAPARRRGNLYSDPATWRAVAYLLLLGVVAPVWIAVLAVVGLLVVSTPFAVQHRVAGMDPAGSVAGRALLGLVLIPVLLYLTSVAGGAHAALARLLLCAEPDPAEAALFEVTRSRARLADAFDVERNRIERDLHDLAQQRLVSLTMQLGLAKLDLPDDSPAAVAVASAHAQAKTLMAELRDLVRGISPRTLRELGLRAAVEELAAASPLRVRVDADPGRFPAAVETVAFAAVSEALANAVKHSGATGAVVTARRSGSTLTVQVRDDGHGGADPSRGSGITGLADRAAAADGRLLISSPPGGPTILRVELPCAS</sequence>
<organism evidence="12 13">
    <name type="scientific">Micromonospora siamensis</name>
    <dbReference type="NCBI Taxonomy" id="299152"/>
    <lineage>
        <taxon>Bacteria</taxon>
        <taxon>Bacillati</taxon>
        <taxon>Actinomycetota</taxon>
        <taxon>Actinomycetes</taxon>
        <taxon>Micromonosporales</taxon>
        <taxon>Micromonosporaceae</taxon>
        <taxon>Micromonospora</taxon>
    </lineage>
</organism>
<keyword evidence="7" id="KW-0067">ATP-binding</keyword>
<keyword evidence="3" id="KW-0597">Phosphoprotein</keyword>
<keyword evidence="6 12" id="KW-0418">Kinase</keyword>
<feature type="transmembrane region" description="Helical" evidence="9">
    <location>
        <begin position="182"/>
        <end position="206"/>
    </location>
</feature>
<keyword evidence="8" id="KW-0902">Two-component regulatory system</keyword>
<dbReference type="AlphaFoldDB" id="A0A1C5HWE5"/>
<reference evidence="12 13" key="1">
    <citation type="submission" date="2016-06" db="EMBL/GenBank/DDBJ databases">
        <authorList>
            <person name="Kjaerup R.B."/>
            <person name="Dalgaard T.S."/>
            <person name="Juul-Madsen H.R."/>
        </authorList>
    </citation>
    <scope>NUCLEOTIDE SEQUENCE [LARGE SCALE GENOMIC DNA]</scope>
    <source>
        <strain evidence="12 13">DSM 45097</strain>
    </source>
</reference>
<feature type="transmembrane region" description="Helical" evidence="9">
    <location>
        <begin position="133"/>
        <end position="161"/>
    </location>
</feature>
<protein>
    <recommendedName>
        <fullName evidence="2">histidine kinase</fullName>
        <ecNumber evidence="2">2.7.13.3</ecNumber>
    </recommendedName>
</protein>
<feature type="transmembrane region" description="Helical" evidence="9">
    <location>
        <begin position="26"/>
        <end position="54"/>
    </location>
</feature>
<feature type="domain" description="Signal transduction histidine kinase subgroup 3 dimerisation and phosphoacceptor" evidence="10">
    <location>
        <begin position="239"/>
        <end position="305"/>
    </location>
</feature>
<dbReference type="EC" id="2.7.13.3" evidence="2"/>
<dbReference type="GO" id="GO:0005524">
    <property type="term" value="F:ATP binding"/>
    <property type="evidence" value="ECO:0007669"/>
    <property type="project" value="UniProtKB-KW"/>
</dbReference>
<evidence type="ECO:0000256" key="4">
    <source>
        <dbReference type="ARBA" id="ARBA00022679"/>
    </source>
</evidence>
<feature type="transmembrane region" description="Helical" evidence="9">
    <location>
        <begin position="75"/>
        <end position="98"/>
    </location>
</feature>
<feature type="domain" description="Putative sensor" evidence="11">
    <location>
        <begin position="73"/>
        <end position="211"/>
    </location>
</feature>
<name>A0A1C5HWE5_9ACTN</name>
<keyword evidence="5" id="KW-0547">Nucleotide-binding</keyword>
<evidence type="ECO:0000259" key="11">
    <source>
        <dbReference type="Pfam" id="PF13796"/>
    </source>
</evidence>
<dbReference type="InterPro" id="IPR025828">
    <property type="entry name" value="Put_sensor_dom"/>
</dbReference>
<dbReference type="Proteomes" id="UP000198210">
    <property type="component" value="Chromosome I"/>
</dbReference>
<dbReference type="GO" id="GO:0046983">
    <property type="term" value="F:protein dimerization activity"/>
    <property type="evidence" value="ECO:0007669"/>
    <property type="project" value="InterPro"/>
</dbReference>
<keyword evidence="4" id="KW-0808">Transferase</keyword>
<dbReference type="PANTHER" id="PTHR24421:SF10">
    <property type="entry name" value="NITRATE_NITRITE SENSOR PROTEIN NARQ"/>
    <property type="match status" value="1"/>
</dbReference>
<evidence type="ECO:0000256" key="2">
    <source>
        <dbReference type="ARBA" id="ARBA00012438"/>
    </source>
</evidence>
<evidence type="ECO:0000313" key="12">
    <source>
        <dbReference type="EMBL" id="SCG50330.1"/>
    </source>
</evidence>
<dbReference type="InterPro" id="IPR011712">
    <property type="entry name" value="Sig_transdc_His_kin_sub3_dim/P"/>
</dbReference>
<dbReference type="Pfam" id="PF07730">
    <property type="entry name" value="HisKA_3"/>
    <property type="match status" value="1"/>
</dbReference>
<evidence type="ECO:0000256" key="5">
    <source>
        <dbReference type="ARBA" id="ARBA00022741"/>
    </source>
</evidence>
<keyword evidence="9" id="KW-0472">Membrane</keyword>
<comment type="catalytic activity">
    <reaction evidence="1">
        <text>ATP + protein L-histidine = ADP + protein N-phospho-L-histidine.</text>
        <dbReference type="EC" id="2.7.13.3"/>
    </reaction>
</comment>
<evidence type="ECO:0000256" key="3">
    <source>
        <dbReference type="ARBA" id="ARBA00022553"/>
    </source>
</evidence>
<evidence type="ECO:0000256" key="6">
    <source>
        <dbReference type="ARBA" id="ARBA00022777"/>
    </source>
</evidence>
<dbReference type="EMBL" id="LT607751">
    <property type="protein sequence ID" value="SCG50330.1"/>
    <property type="molecule type" value="Genomic_DNA"/>
</dbReference>
<evidence type="ECO:0000256" key="8">
    <source>
        <dbReference type="ARBA" id="ARBA00023012"/>
    </source>
</evidence>
<dbReference type="Pfam" id="PF13796">
    <property type="entry name" value="Sensor"/>
    <property type="match status" value="1"/>
</dbReference>
<gene>
    <name evidence="12" type="ORF">GA0074704_2479</name>
</gene>
<accession>A0A1C5HWE5</accession>